<dbReference type="Pfam" id="PF01535">
    <property type="entry name" value="PPR"/>
    <property type="match status" value="8"/>
</dbReference>
<dbReference type="Pfam" id="PF13041">
    <property type="entry name" value="PPR_2"/>
    <property type="match status" value="3"/>
</dbReference>
<dbReference type="InterPro" id="IPR002885">
    <property type="entry name" value="PPR_rpt"/>
</dbReference>
<feature type="repeat" description="PPR" evidence="2">
    <location>
        <begin position="209"/>
        <end position="243"/>
    </location>
</feature>
<dbReference type="Pfam" id="PF20431">
    <property type="entry name" value="E_motif"/>
    <property type="match status" value="1"/>
</dbReference>
<feature type="domain" description="DYW" evidence="3">
    <location>
        <begin position="692"/>
        <end position="784"/>
    </location>
</feature>
<dbReference type="FunFam" id="1.25.40.10:FF:000442">
    <property type="entry name" value="Pentatricopeptide repeat-containing protein At3g49710"/>
    <property type="match status" value="1"/>
</dbReference>
<dbReference type="GO" id="GO:0009451">
    <property type="term" value="P:RNA modification"/>
    <property type="evidence" value="ECO:0007669"/>
    <property type="project" value="InterPro"/>
</dbReference>
<protein>
    <recommendedName>
        <fullName evidence="3">DYW domain-containing protein</fullName>
    </recommendedName>
</protein>
<dbReference type="PANTHER" id="PTHR47926">
    <property type="entry name" value="PENTATRICOPEPTIDE REPEAT-CONTAINING PROTEIN"/>
    <property type="match status" value="1"/>
</dbReference>
<dbReference type="InterPro" id="IPR011990">
    <property type="entry name" value="TPR-like_helical_dom_sf"/>
</dbReference>
<gene>
    <name evidence="4" type="ORF">MKW94_000100</name>
</gene>
<feature type="repeat" description="PPR" evidence="2">
    <location>
        <begin position="477"/>
        <end position="511"/>
    </location>
</feature>
<feature type="repeat" description="PPR" evidence="2">
    <location>
        <begin position="77"/>
        <end position="107"/>
    </location>
</feature>
<keyword evidence="1" id="KW-0677">Repeat</keyword>
<evidence type="ECO:0000256" key="2">
    <source>
        <dbReference type="PROSITE-ProRule" id="PRU00708"/>
    </source>
</evidence>
<dbReference type="InterPro" id="IPR046848">
    <property type="entry name" value="E_motif"/>
</dbReference>
<evidence type="ECO:0000259" key="3">
    <source>
        <dbReference type="Pfam" id="PF14432"/>
    </source>
</evidence>
<dbReference type="FunFam" id="1.25.40.10:FF:000348">
    <property type="entry name" value="Pentatricopeptide repeat-containing protein chloroplastic"/>
    <property type="match status" value="1"/>
</dbReference>
<dbReference type="Pfam" id="PF14432">
    <property type="entry name" value="DYW_deaminase"/>
    <property type="match status" value="1"/>
</dbReference>
<dbReference type="AlphaFoldDB" id="A0AA42AV86"/>
<dbReference type="PANTHER" id="PTHR47926:SF519">
    <property type="entry name" value="DYW DOMAIN-CONTAINING PROTEIN"/>
    <property type="match status" value="1"/>
</dbReference>
<dbReference type="GO" id="GO:0008270">
    <property type="term" value="F:zinc ion binding"/>
    <property type="evidence" value="ECO:0007669"/>
    <property type="project" value="InterPro"/>
</dbReference>
<feature type="repeat" description="PPR" evidence="2">
    <location>
        <begin position="108"/>
        <end position="142"/>
    </location>
</feature>
<name>A0AA42AV86_PAPNU</name>
<dbReference type="Proteomes" id="UP001177140">
    <property type="component" value="Unassembled WGS sequence"/>
</dbReference>
<dbReference type="Gene3D" id="1.25.40.10">
    <property type="entry name" value="Tetratricopeptide repeat domain"/>
    <property type="match status" value="5"/>
</dbReference>
<comment type="caution">
    <text evidence="4">The sequence shown here is derived from an EMBL/GenBank/DDBJ whole genome shotgun (WGS) entry which is preliminary data.</text>
</comment>
<feature type="repeat" description="PPR" evidence="2">
    <location>
        <begin position="375"/>
        <end position="409"/>
    </location>
</feature>
<dbReference type="FunFam" id="1.25.40.10:FF:001162">
    <property type="entry name" value="Pentatricopeptide repeat-containing protein"/>
    <property type="match status" value="1"/>
</dbReference>
<reference evidence="4" key="1">
    <citation type="submission" date="2022-03" db="EMBL/GenBank/DDBJ databases">
        <title>A functionally conserved STORR gene fusion in Papaver species that diverged 16.8 million years ago.</title>
        <authorList>
            <person name="Catania T."/>
        </authorList>
    </citation>
    <scope>NUCLEOTIDE SEQUENCE</scope>
    <source>
        <strain evidence="4">S-191538</strain>
    </source>
</reference>
<dbReference type="PROSITE" id="PS51375">
    <property type="entry name" value="PPR"/>
    <property type="match status" value="5"/>
</dbReference>
<organism evidence="4 5">
    <name type="scientific">Papaver nudicaule</name>
    <name type="common">Iceland poppy</name>
    <dbReference type="NCBI Taxonomy" id="74823"/>
    <lineage>
        <taxon>Eukaryota</taxon>
        <taxon>Viridiplantae</taxon>
        <taxon>Streptophyta</taxon>
        <taxon>Embryophyta</taxon>
        <taxon>Tracheophyta</taxon>
        <taxon>Spermatophyta</taxon>
        <taxon>Magnoliopsida</taxon>
        <taxon>Ranunculales</taxon>
        <taxon>Papaveraceae</taxon>
        <taxon>Papaveroideae</taxon>
        <taxon>Papaver</taxon>
    </lineage>
</organism>
<dbReference type="EMBL" id="JAJJMA010218641">
    <property type="protein sequence ID" value="MCL7040966.1"/>
    <property type="molecule type" value="Genomic_DNA"/>
</dbReference>
<dbReference type="InterPro" id="IPR032867">
    <property type="entry name" value="DYW_dom"/>
</dbReference>
<evidence type="ECO:0000256" key="1">
    <source>
        <dbReference type="ARBA" id="ARBA00022737"/>
    </source>
</evidence>
<sequence length="784" mass="86838">MSLISTTLQTPSDFYASILQKSLKTKDQFTAKSVHAQIIKSGLHLGVFLMNNLLNSYAKSGFISDADKLFDEMPIRNTFSWNTILSAYAKQGKFDRARIIFQEMPERDSVSWTSMIVGYNQMGQFEKAISMFLEMVSDGISPTQFTFTNILASCASLEALNVGKKVHSFVVKLGLGGYVSVANSLLNMYSKSGEPNTAKAVFDRMTIRSVSSWNTMITLYARSGRLDLALAQFEQMSERDVVSWNAMIAGYNQHGLDIEAVSVFAKMLKESNVRPDKFSLASVLSACANLEMLKPGKEIHAHIIRTVTNISETVSNALISMYSKSGGLGIARKIVDRGMVSNLNVISVTALLDGYVKIGDVKLAKDFFDSLDDPDVVAWTAMIVGYVQNGFNSDAIELFRSLLKYGPKPNNFTLSAMLSACSSLASLNHGKQIHASALRSGEESSVSVTNALIAMYAKAGSIENAKRVFSQVSWIRDNVSWTSMIIALAQHGLGLEAIKLFEEMLALRIRPDHITYVGVLSACTHAGLVEEGQNYFGLMQNVHKIVPTLSHYACMIDLLGRTGLLKEALEFIEKMPIEPDVIAWGSLLSACRANKNVELAEIAASRLLEIDPGNSGAYAALANVYSVCGRYEDNANIRKLMKDRGVKKDRGVSWLEINKTNHVFGVEDALHPQRDAIYKKMAELWKEIKKLGFVPDTKAVLHDLDEELKDEILSHHSEKLAIAFGLMSTPEKTTLRIIKNLRVCNDCHSAIKYISKLVQREIVVRDVTRFHHFKDGSCSCGDYW</sequence>
<dbReference type="InterPro" id="IPR046960">
    <property type="entry name" value="PPR_At4g14850-like_plant"/>
</dbReference>
<proteinExistence type="predicted"/>
<keyword evidence="5" id="KW-1185">Reference proteome</keyword>
<evidence type="ECO:0000313" key="4">
    <source>
        <dbReference type="EMBL" id="MCL7040966.1"/>
    </source>
</evidence>
<dbReference type="GO" id="GO:0003723">
    <property type="term" value="F:RNA binding"/>
    <property type="evidence" value="ECO:0007669"/>
    <property type="project" value="InterPro"/>
</dbReference>
<evidence type="ECO:0000313" key="5">
    <source>
        <dbReference type="Proteomes" id="UP001177140"/>
    </source>
</evidence>
<accession>A0AA42AV86</accession>
<dbReference type="SUPFAM" id="SSF48452">
    <property type="entry name" value="TPR-like"/>
    <property type="match status" value="1"/>
</dbReference>
<dbReference type="SUPFAM" id="SSF81901">
    <property type="entry name" value="HCP-like"/>
    <property type="match status" value="1"/>
</dbReference>
<dbReference type="NCBIfam" id="TIGR00756">
    <property type="entry name" value="PPR"/>
    <property type="match status" value="6"/>
</dbReference>